<dbReference type="Proteomes" id="UP000613030">
    <property type="component" value="Unassembled WGS sequence"/>
</dbReference>
<dbReference type="InterPro" id="IPR018060">
    <property type="entry name" value="HTH_AraC"/>
</dbReference>
<keyword evidence="1" id="KW-0805">Transcription regulation</keyword>
<dbReference type="EMBL" id="JAERRB010000001">
    <property type="protein sequence ID" value="MBL0740037.1"/>
    <property type="molecule type" value="Genomic_DNA"/>
</dbReference>
<feature type="domain" description="HTH araC/xylS-type" evidence="4">
    <location>
        <begin position="177"/>
        <end position="275"/>
    </location>
</feature>
<reference evidence="5 6" key="1">
    <citation type="submission" date="2021-01" db="EMBL/GenBank/DDBJ databases">
        <title>Chryseolinea sp. Jin1 Genome sequencing and assembly.</title>
        <authorList>
            <person name="Kim I."/>
        </authorList>
    </citation>
    <scope>NUCLEOTIDE SEQUENCE [LARGE SCALE GENOMIC DNA]</scope>
    <source>
        <strain evidence="5 6">Jin1</strain>
    </source>
</reference>
<evidence type="ECO:0000313" key="5">
    <source>
        <dbReference type="EMBL" id="MBL0740037.1"/>
    </source>
</evidence>
<evidence type="ECO:0000256" key="1">
    <source>
        <dbReference type="ARBA" id="ARBA00023015"/>
    </source>
</evidence>
<dbReference type="RefSeq" id="WP_202007011.1">
    <property type="nucleotide sequence ID" value="NZ_JAERRB010000001.1"/>
</dbReference>
<dbReference type="InterPro" id="IPR020449">
    <property type="entry name" value="Tscrpt_reg_AraC-type_HTH"/>
</dbReference>
<gene>
    <name evidence="5" type="ORF">JI741_02350</name>
</gene>
<dbReference type="SUPFAM" id="SSF46689">
    <property type="entry name" value="Homeodomain-like"/>
    <property type="match status" value="1"/>
</dbReference>
<keyword evidence="2" id="KW-0238">DNA-binding</keyword>
<comment type="caution">
    <text evidence="5">The sequence shown here is derived from an EMBL/GenBank/DDBJ whole genome shotgun (WGS) entry which is preliminary data.</text>
</comment>
<dbReference type="SMART" id="SM00342">
    <property type="entry name" value="HTH_ARAC"/>
    <property type="match status" value="1"/>
</dbReference>
<dbReference type="PANTHER" id="PTHR43280:SF32">
    <property type="entry name" value="TRANSCRIPTIONAL REGULATORY PROTEIN"/>
    <property type="match status" value="1"/>
</dbReference>
<evidence type="ECO:0000256" key="3">
    <source>
        <dbReference type="ARBA" id="ARBA00023163"/>
    </source>
</evidence>
<name>A0ABS1KLB8_9BACT</name>
<keyword evidence="6" id="KW-1185">Reference proteome</keyword>
<organism evidence="5 6">
    <name type="scientific">Chryseolinea lacunae</name>
    <dbReference type="NCBI Taxonomy" id="2801331"/>
    <lineage>
        <taxon>Bacteria</taxon>
        <taxon>Pseudomonadati</taxon>
        <taxon>Bacteroidota</taxon>
        <taxon>Cytophagia</taxon>
        <taxon>Cytophagales</taxon>
        <taxon>Fulvivirgaceae</taxon>
        <taxon>Chryseolinea</taxon>
    </lineage>
</organism>
<dbReference type="InterPro" id="IPR009057">
    <property type="entry name" value="Homeodomain-like_sf"/>
</dbReference>
<dbReference type="Gene3D" id="1.10.10.60">
    <property type="entry name" value="Homeodomain-like"/>
    <property type="match status" value="1"/>
</dbReference>
<dbReference type="PROSITE" id="PS01124">
    <property type="entry name" value="HTH_ARAC_FAMILY_2"/>
    <property type="match status" value="1"/>
</dbReference>
<keyword evidence="3" id="KW-0804">Transcription</keyword>
<evidence type="ECO:0000313" key="6">
    <source>
        <dbReference type="Proteomes" id="UP000613030"/>
    </source>
</evidence>
<dbReference type="PANTHER" id="PTHR43280">
    <property type="entry name" value="ARAC-FAMILY TRANSCRIPTIONAL REGULATOR"/>
    <property type="match status" value="1"/>
</dbReference>
<dbReference type="PRINTS" id="PR00032">
    <property type="entry name" value="HTHARAC"/>
</dbReference>
<evidence type="ECO:0000256" key="2">
    <source>
        <dbReference type="ARBA" id="ARBA00023125"/>
    </source>
</evidence>
<accession>A0ABS1KLB8</accession>
<dbReference type="Pfam" id="PF12833">
    <property type="entry name" value="HTH_18"/>
    <property type="match status" value="1"/>
</dbReference>
<protein>
    <submittedName>
        <fullName evidence="5">Helix-turn-helix domain-containing protein</fullName>
    </submittedName>
</protein>
<evidence type="ECO:0000259" key="4">
    <source>
        <dbReference type="PROSITE" id="PS01124"/>
    </source>
</evidence>
<sequence>MHLFREFSQRKIGLARFDSVPTLQGFQVDLKAYNKVLYLRAGSSVQIDFNGYHVQQDALFFIGATQYFQFPDKGYCQGALVYFNTDFYCIQRHDDEVSCNGILYNNVYEATVIFLNESNGEGIKRIFFEMAEEVQRDDTSVEEMLRILLKEMIIKATRMWKQNVFTHVDTPDAEFLRRFSQLIETHYKQQHQVADYAALLNITPKALNQRVSRFRNTSPHDLIKERILLEAKRMLIYTDHSIKEIAFDLGYEDPAYFNRMFSKETGLVPTEFRKDYKDALLRV</sequence>
<proteinExistence type="predicted"/>